<dbReference type="PANTHER" id="PTHR10151:SF120">
    <property type="entry name" value="BIS(5'-ADENOSYL)-TRIPHOSPHATASE"/>
    <property type="match status" value="1"/>
</dbReference>
<dbReference type="Proteomes" id="UP001595923">
    <property type="component" value="Unassembled WGS sequence"/>
</dbReference>
<dbReference type="SUPFAM" id="SSF53649">
    <property type="entry name" value="Alkaline phosphatase-like"/>
    <property type="match status" value="1"/>
</dbReference>
<accession>A0ABV9DR40</accession>
<protein>
    <submittedName>
        <fullName evidence="1">Alkaline phosphatase family protein</fullName>
    </submittedName>
</protein>
<name>A0ABV9DR40_9ACTN</name>
<organism evidence="1 2">
    <name type="scientific">Nocardiopsis mangrovi</name>
    <dbReference type="NCBI Taxonomy" id="1179818"/>
    <lineage>
        <taxon>Bacteria</taxon>
        <taxon>Bacillati</taxon>
        <taxon>Actinomycetota</taxon>
        <taxon>Actinomycetes</taxon>
        <taxon>Streptosporangiales</taxon>
        <taxon>Nocardiopsidaceae</taxon>
        <taxon>Nocardiopsis</taxon>
    </lineage>
</organism>
<dbReference type="InterPro" id="IPR002591">
    <property type="entry name" value="Phosphodiest/P_Trfase"/>
</dbReference>
<dbReference type="Pfam" id="PF01663">
    <property type="entry name" value="Phosphodiest"/>
    <property type="match status" value="1"/>
</dbReference>
<sequence length="379" mass="38932">MTIASAGLAAPLYGGRSLADVLPSVLASLGVADERAPLALPPVRRACVLLIDGLGWAQLTAHRALAPFLSSLADGAAPITVGFPTTTATSLTSVGTGLPPGGHGIFGYQVAIPGGDHILNQLRWYSDIDPEEWQPHATVYERAERAGVATAYIASGAFDGSGLSRASARGSRYVPAEGVDEVAAAVAGRLAAHDRALLFAYHPGLDSCGHQSGIDSDDWRAELARVDRLAERIAGALPPGSALYVTGDHGMVDVPPGTRIDVGSEPALTEGVRVLAGEARARHVYARAGAAPDVLAAWSERLGTAAEVLSRDAAVDAGLFGPVDDHLRARIGDVLALARDATALVAPCTDPAESTMVGMHGSLTAAELYVPLLRATTGA</sequence>
<evidence type="ECO:0000313" key="1">
    <source>
        <dbReference type="EMBL" id="MFC4561155.1"/>
    </source>
</evidence>
<dbReference type="InterPro" id="IPR017850">
    <property type="entry name" value="Alkaline_phosphatase_core_sf"/>
</dbReference>
<dbReference type="EMBL" id="JBHSFQ010000003">
    <property type="protein sequence ID" value="MFC4561155.1"/>
    <property type="molecule type" value="Genomic_DNA"/>
</dbReference>
<comment type="caution">
    <text evidence="1">The sequence shown here is derived from an EMBL/GenBank/DDBJ whole genome shotgun (WGS) entry which is preliminary data.</text>
</comment>
<dbReference type="RefSeq" id="WP_378571772.1">
    <property type="nucleotide sequence ID" value="NZ_JBHSFQ010000003.1"/>
</dbReference>
<dbReference type="PANTHER" id="PTHR10151">
    <property type="entry name" value="ECTONUCLEOTIDE PYROPHOSPHATASE/PHOSPHODIESTERASE"/>
    <property type="match status" value="1"/>
</dbReference>
<gene>
    <name evidence="1" type="ORF">ACFO4E_04710</name>
</gene>
<keyword evidence="2" id="KW-1185">Reference proteome</keyword>
<proteinExistence type="predicted"/>
<evidence type="ECO:0000313" key="2">
    <source>
        <dbReference type="Proteomes" id="UP001595923"/>
    </source>
</evidence>
<reference evidence="2" key="1">
    <citation type="journal article" date="2019" name="Int. J. Syst. Evol. Microbiol.">
        <title>The Global Catalogue of Microorganisms (GCM) 10K type strain sequencing project: providing services to taxonomists for standard genome sequencing and annotation.</title>
        <authorList>
            <consortium name="The Broad Institute Genomics Platform"/>
            <consortium name="The Broad Institute Genome Sequencing Center for Infectious Disease"/>
            <person name="Wu L."/>
            <person name="Ma J."/>
        </authorList>
    </citation>
    <scope>NUCLEOTIDE SEQUENCE [LARGE SCALE GENOMIC DNA]</scope>
    <source>
        <strain evidence="2">XZYJ18</strain>
    </source>
</reference>
<dbReference type="Gene3D" id="3.40.720.10">
    <property type="entry name" value="Alkaline Phosphatase, subunit A"/>
    <property type="match status" value="1"/>
</dbReference>